<name>A0AAD1XMZ8_EUPCR</name>
<evidence type="ECO:0000313" key="2">
    <source>
        <dbReference type="Proteomes" id="UP001295684"/>
    </source>
</evidence>
<proteinExistence type="predicted"/>
<accession>A0AAD1XMZ8</accession>
<sequence length="174" mass="20233">MGSICACNNSPHESYKGLTTTQKSHCRVPSSFMTRNNSEYFEQTKDIRYLTTEDSICEEGLSMNDTGLEPPSPLFLQPSKNSNKIPVISSCINAFKFFDPEMYKNFRLKTQKARNNYYLALHNIDNPCLSRDKLVKKCKVLKKRKYLTQRLVELNCEYVNKQQGIWKIKQKVMV</sequence>
<dbReference type="AlphaFoldDB" id="A0AAD1XMZ8"/>
<dbReference type="EMBL" id="CAMPGE010017141">
    <property type="protein sequence ID" value="CAI2375648.1"/>
    <property type="molecule type" value="Genomic_DNA"/>
</dbReference>
<gene>
    <name evidence="1" type="ORF">ECRASSUSDP1_LOCUS17011</name>
</gene>
<organism evidence="1 2">
    <name type="scientific">Euplotes crassus</name>
    <dbReference type="NCBI Taxonomy" id="5936"/>
    <lineage>
        <taxon>Eukaryota</taxon>
        <taxon>Sar</taxon>
        <taxon>Alveolata</taxon>
        <taxon>Ciliophora</taxon>
        <taxon>Intramacronucleata</taxon>
        <taxon>Spirotrichea</taxon>
        <taxon>Hypotrichia</taxon>
        <taxon>Euplotida</taxon>
        <taxon>Euplotidae</taxon>
        <taxon>Moneuplotes</taxon>
    </lineage>
</organism>
<comment type="caution">
    <text evidence="1">The sequence shown here is derived from an EMBL/GenBank/DDBJ whole genome shotgun (WGS) entry which is preliminary data.</text>
</comment>
<evidence type="ECO:0000313" key="1">
    <source>
        <dbReference type="EMBL" id="CAI2375648.1"/>
    </source>
</evidence>
<protein>
    <submittedName>
        <fullName evidence="1">Uncharacterized protein</fullName>
    </submittedName>
</protein>
<keyword evidence="2" id="KW-1185">Reference proteome</keyword>
<dbReference type="Proteomes" id="UP001295684">
    <property type="component" value="Unassembled WGS sequence"/>
</dbReference>
<reference evidence="1" key="1">
    <citation type="submission" date="2023-07" db="EMBL/GenBank/DDBJ databases">
        <authorList>
            <consortium name="AG Swart"/>
            <person name="Singh M."/>
            <person name="Singh A."/>
            <person name="Seah K."/>
            <person name="Emmerich C."/>
        </authorList>
    </citation>
    <scope>NUCLEOTIDE SEQUENCE</scope>
    <source>
        <strain evidence="1">DP1</strain>
    </source>
</reference>